<sequence length="156" mass="16582">MKRALPMLAATAVFIAPTLAQARQVTFETTLKAYGGNEAYVALYLLDGAGKYKGTLWMAGDKTKYYRHLSDWTRASGGRLAEVDGITGASVGSGKTLKITVDIADALINAGYKIHVDTSVEDGMDNPSEVVAPLDASASRKPIAGDGYVKSFKVTF</sequence>
<organism evidence="1 2">
    <name type="scientific">Rhodoblastus sphagnicola</name>
    <dbReference type="NCBI Taxonomy" id="333368"/>
    <lineage>
        <taxon>Bacteria</taxon>
        <taxon>Pseudomonadati</taxon>
        <taxon>Pseudomonadota</taxon>
        <taxon>Alphaproteobacteria</taxon>
        <taxon>Hyphomicrobiales</taxon>
        <taxon>Rhodoblastaceae</taxon>
        <taxon>Rhodoblastus</taxon>
    </lineage>
</organism>
<dbReference type="OrthoDB" id="6057843at2"/>
<dbReference type="RefSeq" id="WP_104506648.1">
    <property type="nucleotide sequence ID" value="NZ_JACIGC010000007.1"/>
</dbReference>
<dbReference type="Pfam" id="PF10029">
    <property type="entry name" value="DUF2271"/>
    <property type="match status" value="1"/>
</dbReference>
<name>A0A2S6NE42_9HYPH</name>
<evidence type="ECO:0000313" key="1">
    <source>
        <dbReference type="EMBL" id="PPQ32876.1"/>
    </source>
</evidence>
<dbReference type="InterPro" id="IPR014469">
    <property type="entry name" value="DUF2271"/>
</dbReference>
<dbReference type="Proteomes" id="UP000239089">
    <property type="component" value="Unassembled WGS sequence"/>
</dbReference>
<protein>
    <submittedName>
        <fullName evidence="1">Tat pathway signal protein</fullName>
    </submittedName>
</protein>
<keyword evidence="2" id="KW-1185">Reference proteome</keyword>
<comment type="caution">
    <text evidence="1">The sequence shown here is derived from an EMBL/GenBank/DDBJ whole genome shotgun (WGS) entry which is preliminary data.</text>
</comment>
<dbReference type="AlphaFoldDB" id="A0A2S6NE42"/>
<dbReference type="EMBL" id="NHSJ01000034">
    <property type="protein sequence ID" value="PPQ32876.1"/>
    <property type="molecule type" value="Genomic_DNA"/>
</dbReference>
<gene>
    <name evidence="1" type="ORF">CCR94_03745</name>
</gene>
<reference evidence="1 2" key="1">
    <citation type="journal article" date="2018" name="Arch. Microbiol.">
        <title>New insights into the metabolic potential of the phototrophic purple bacterium Rhodopila globiformis DSM 161(T) from its draft genome sequence and evidence for a vanadium-dependent nitrogenase.</title>
        <authorList>
            <person name="Imhoff J.F."/>
            <person name="Rahn T."/>
            <person name="Kunzel S."/>
            <person name="Neulinger S.C."/>
        </authorList>
    </citation>
    <scope>NUCLEOTIDE SEQUENCE [LARGE SCALE GENOMIC DNA]</scope>
    <source>
        <strain evidence="1 2">DSM 16996</strain>
    </source>
</reference>
<accession>A0A2S6NE42</accession>
<evidence type="ECO:0000313" key="2">
    <source>
        <dbReference type="Proteomes" id="UP000239089"/>
    </source>
</evidence>
<proteinExistence type="predicted"/>